<feature type="signal peptide" evidence="1">
    <location>
        <begin position="1"/>
        <end position="21"/>
    </location>
</feature>
<proteinExistence type="predicted"/>
<evidence type="ECO:0000313" key="2">
    <source>
        <dbReference type="EMBL" id="ADN75907.1"/>
    </source>
</evidence>
<name>E1SRF6_FERBD</name>
<dbReference type="HOGENOM" id="CLU_1085413_0_0_6"/>
<accession>E1SRF6</accession>
<reference evidence="2 3" key="1">
    <citation type="journal article" date="2010" name="Stand. Genomic Sci.">
        <title>Complete genome sequence of Ferrimonas balearica type strain (PAT).</title>
        <authorList>
            <person name="Nolan M."/>
            <person name="Sikorski J."/>
            <person name="Davenport K."/>
            <person name="Lucas S."/>
            <person name="Glavina Del Rio T."/>
            <person name="Tice H."/>
            <person name="Cheng J."/>
            <person name="Goodwin L."/>
            <person name="Pitluck S."/>
            <person name="Liolios K."/>
            <person name="Ivanova N."/>
            <person name="Mavromatis K."/>
            <person name="Ovchinnikova G."/>
            <person name="Pati A."/>
            <person name="Chen A."/>
            <person name="Palaniappan K."/>
            <person name="Land M."/>
            <person name="Hauser L."/>
            <person name="Chang Y."/>
            <person name="Jeffries C."/>
            <person name="Tapia R."/>
            <person name="Brettin T."/>
            <person name="Detter J."/>
            <person name="Han C."/>
            <person name="Yasawong M."/>
            <person name="Rohde M."/>
            <person name="Tindall B."/>
            <person name="Goker M."/>
            <person name="Woyke T."/>
            <person name="Bristow J."/>
            <person name="Eisen J."/>
            <person name="Markowitz V."/>
            <person name="Hugenholtz P."/>
            <person name="Kyrpides N."/>
            <person name="Klenk H."/>
            <person name="Lapidus A."/>
        </authorList>
    </citation>
    <scope>NUCLEOTIDE SEQUENCE [LARGE SCALE GENOMIC DNA]</scope>
    <source>
        <strain evidence="3">DSM 9799 / CCM 4581 / KCTC 23876 / PAT</strain>
    </source>
</reference>
<gene>
    <name evidence="2" type="ordered locus">Fbal_1703</name>
</gene>
<feature type="chain" id="PRO_5003151799" evidence="1">
    <location>
        <begin position="22"/>
        <end position="251"/>
    </location>
</feature>
<protein>
    <submittedName>
        <fullName evidence="2">Uncharacterized protein</fullName>
    </submittedName>
</protein>
<keyword evidence="1" id="KW-0732">Signal</keyword>
<dbReference type="AlphaFoldDB" id="E1SRF6"/>
<dbReference type="RefSeq" id="WP_013345213.1">
    <property type="nucleotide sequence ID" value="NC_014541.1"/>
</dbReference>
<dbReference type="KEGG" id="fbl:Fbal_1703"/>
<evidence type="ECO:0000256" key="1">
    <source>
        <dbReference type="SAM" id="SignalP"/>
    </source>
</evidence>
<dbReference type="EMBL" id="CP002209">
    <property type="protein sequence ID" value="ADN75907.1"/>
    <property type="molecule type" value="Genomic_DNA"/>
</dbReference>
<dbReference type="STRING" id="550540.Fbal_1703"/>
<dbReference type="Proteomes" id="UP000006683">
    <property type="component" value="Chromosome"/>
</dbReference>
<dbReference type="OrthoDB" id="1122871at2"/>
<evidence type="ECO:0000313" key="3">
    <source>
        <dbReference type="Proteomes" id="UP000006683"/>
    </source>
</evidence>
<dbReference type="GeneID" id="67181910"/>
<keyword evidence="3" id="KW-1185">Reference proteome</keyword>
<dbReference type="eggNOG" id="ENOG502ZDZ1">
    <property type="taxonomic scope" value="Bacteria"/>
</dbReference>
<sequence length="251" mass="28369">MKLLWRRFIVPLLLLPLSVLAADKPDNLAEMWVITPKVGEAAKFEEALKRHVAYRKDKGDSREWRVYIPTLGNNLNYYVIRSCCGNWAEVDSYLAWQTKNKTGEHWRDNVSPLIASVGHNFAEVDMANSRWPEGDSGFQYFGVTRYSVKAGEGAGTEADKAALSENAKAMNWPYHWAWSWNVGGKPTLNLVVPYTNYAGMADPDPGFAASLAKHMGDEDKAKALLESWSSHFSGTEYQLYRLRMDLSLVKE</sequence>
<organism evidence="2 3">
    <name type="scientific">Ferrimonas balearica (strain DSM 9799 / CCM 4581 / KCTC 23876 / PAT)</name>
    <dbReference type="NCBI Taxonomy" id="550540"/>
    <lineage>
        <taxon>Bacteria</taxon>
        <taxon>Pseudomonadati</taxon>
        <taxon>Pseudomonadota</taxon>
        <taxon>Gammaproteobacteria</taxon>
        <taxon>Alteromonadales</taxon>
        <taxon>Ferrimonadaceae</taxon>
        <taxon>Ferrimonas</taxon>
    </lineage>
</organism>